<comment type="subunit">
    <text evidence="4">Toroid-shaped homodecamer, composed of two pentamers of five dimers.</text>
</comment>
<feature type="domain" description="GTP cyclohydrolase I" evidence="10">
    <location>
        <begin position="47"/>
        <end position="224"/>
    </location>
</feature>
<evidence type="ECO:0000259" key="10">
    <source>
        <dbReference type="Pfam" id="PF01227"/>
    </source>
</evidence>
<dbReference type="GO" id="GO:0008270">
    <property type="term" value="F:zinc ion binding"/>
    <property type="evidence" value="ECO:0007669"/>
    <property type="project" value="UniProtKB-UniRule"/>
</dbReference>
<keyword evidence="8" id="KW-0862">Zinc</keyword>
<dbReference type="GO" id="GO:0046654">
    <property type="term" value="P:tetrahydrofolate biosynthetic process"/>
    <property type="evidence" value="ECO:0007669"/>
    <property type="project" value="UniProtKB-UniRule"/>
</dbReference>
<comment type="catalytic activity">
    <reaction evidence="1 8">
        <text>GTP + H2O = 7,8-dihydroneopterin 3'-triphosphate + formate + H(+)</text>
        <dbReference type="Rhea" id="RHEA:17473"/>
        <dbReference type="ChEBI" id="CHEBI:15377"/>
        <dbReference type="ChEBI" id="CHEBI:15378"/>
        <dbReference type="ChEBI" id="CHEBI:15740"/>
        <dbReference type="ChEBI" id="CHEBI:37565"/>
        <dbReference type="ChEBI" id="CHEBI:58462"/>
        <dbReference type="EC" id="3.5.4.16"/>
    </reaction>
</comment>
<dbReference type="FunFam" id="1.10.286.10:FF:000001">
    <property type="entry name" value="GTP cyclohydrolase 1"/>
    <property type="match status" value="1"/>
</dbReference>
<dbReference type="InterPro" id="IPR043133">
    <property type="entry name" value="GTP-CH-I_C/QueF"/>
</dbReference>
<dbReference type="Gene3D" id="1.10.286.10">
    <property type="match status" value="1"/>
</dbReference>
<keyword evidence="8" id="KW-0547">Nucleotide-binding</keyword>
<dbReference type="GO" id="GO:0003934">
    <property type="term" value="F:GTP cyclohydrolase I activity"/>
    <property type="evidence" value="ECO:0007669"/>
    <property type="project" value="UniProtKB-UniRule"/>
</dbReference>
<gene>
    <name evidence="8" type="primary">folE</name>
    <name evidence="11" type="ORF">GbCGDNIH9_0087</name>
</gene>
<dbReference type="Gene3D" id="3.30.1130.10">
    <property type="match status" value="1"/>
</dbReference>
<keyword evidence="7 8" id="KW-0342">GTP-binding</keyword>
<feature type="compositionally biased region" description="Basic residues" evidence="9">
    <location>
        <begin position="1"/>
        <end position="13"/>
    </location>
</feature>
<organism evidence="11 12">
    <name type="scientific">Granulibacter bethesdensis</name>
    <dbReference type="NCBI Taxonomy" id="364410"/>
    <lineage>
        <taxon>Bacteria</taxon>
        <taxon>Pseudomonadati</taxon>
        <taxon>Pseudomonadota</taxon>
        <taxon>Alphaproteobacteria</taxon>
        <taxon>Acetobacterales</taxon>
        <taxon>Acetobacteraceae</taxon>
        <taxon>Granulibacter</taxon>
    </lineage>
</organism>
<name>A0AAC9K5W4_9PROT</name>
<evidence type="ECO:0000256" key="1">
    <source>
        <dbReference type="ARBA" id="ARBA00001052"/>
    </source>
</evidence>
<dbReference type="PANTHER" id="PTHR11109:SF7">
    <property type="entry name" value="GTP CYCLOHYDROLASE 1"/>
    <property type="match status" value="1"/>
</dbReference>
<comment type="subunit">
    <text evidence="8">Homopolymer.</text>
</comment>
<dbReference type="GO" id="GO:0005525">
    <property type="term" value="F:GTP binding"/>
    <property type="evidence" value="ECO:0007669"/>
    <property type="project" value="UniProtKB-KW"/>
</dbReference>
<reference evidence="12" key="1">
    <citation type="submission" date="2016-11" db="EMBL/GenBank/DDBJ databases">
        <title>Comparative genomic and phenotypic analysis of Granulibacter bethesdensis clinical isolates from patients with chronic granulomatous disease.</title>
        <authorList>
            <person name="Zarember K.A."/>
            <person name="Porcella S.F."/>
            <person name="Chu J."/>
            <person name="Ding L."/>
            <person name="Dahlstrom E."/>
            <person name="Barbian K."/>
            <person name="Martens C."/>
            <person name="Sykora L."/>
            <person name="Kramer S."/>
            <person name="Pettinato A.M."/>
            <person name="Hong H."/>
            <person name="Wald G."/>
            <person name="Berg L.J."/>
            <person name="Rogge L.S."/>
            <person name="Greenberg D.E."/>
            <person name="Falcone E.L."/>
            <person name="Neves J.F."/>
            <person name="Simoes M.J."/>
            <person name="Casal M."/>
            <person name="Rodriguez-Lopez F.C."/>
            <person name="Zelazny A."/>
            <person name="Gallin J.I."/>
            <person name="Holland S.M."/>
        </authorList>
    </citation>
    <scope>NUCLEOTIDE SEQUENCE [LARGE SCALE GENOMIC DNA]</scope>
    <source>
        <strain evidence="12">NIH9.1</strain>
    </source>
</reference>
<feature type="binding site" evidence="8">
    <location>
        <position position="188"/>
    </location>
    <ligand>
        <name>Zn(2+)</name>
        <dbReference type="ChEBI" id="CHEBI:29105"/>
    </ligand>
</feature>
<dbReference type="NCBIfam" id="NF006826">
    <property type="entry name" value="PRK09347.1-3"/>
    <property type="match status" value="1"/>
</dbReference>
<dbReference type="SUPFAM" id="SSF55620">
    <property type="entry name" value="Tetrahydrobiopterin biosynthesis enzymes-like"/>
    <property type="match status" value="1"/>
</dbReference>
<feature type="binding site" evidence="8">
    <location>
        <position position="120"/>
    </location>
    <ligand>
        <name>Zn(2+)</name>
        <dbReference type="ChEBI" id="CHEBI:29105"/>
    </ligand>
</feature>
<evidence type="ECO:0000256" key="9">
    <source>
        <dbReference type="SAM" id="MobiDB-lite"/>
    </source>
</evidence>
<dbReference type="GO" id="GO:0006730">
    <property type="term" value="P:one-carbon metabolic process"/>
    <property type="evidence" value="ECO:0007669"/>
    <property type="project" value="UniProtKB-UniRule"/>
</dbReference>
<accession>A0AAC9K5W4</accession>
<evidence type="ECO:0000256" key="8">
    <source>
        <dbReference type="HAMAP-Rule" id="MF_00223"/>
    </source>
</evidence>
<dbReference type="GO" id="GO:0005737">
    <property type="term" value="C:cytoplasm"/>
    <property type="evidence" value="ECO:0007669"/>
    <property type="project" value="TreeGrafter"/>
</dbReference>
<dbReference type="InterPro" id="IPR043134">
    <property type="entry name" value="GTP-CH-I_N"/>
</dbReference>
<evidence type="ECO:0000256" key="4">
    <source>
        <dbReference type="ARBA" id="ARBA00011857"/>
    </source>
</evidence>
<evidence type="ECO:0000256" key="6">
    <source>
        <dbReference type="ARBA" id="ARBA00022801"/>
    </source>
</evidence>
<dbReference type="PANTHER" id="PTHR11109">
    <property type="entry name" value="GTP CYCLOHYDROLASE I"/>
    <property type="match status" value="1"/>
</dbReference>
<dbReference type="Proteomes" id="UP000182373">
    <property type="component" value="Chromosome"/>
</dbReference>
<evidence type="ECO:0000313" key="11">
    <source>
        <dbReference type="EMBL" id="APH53311.1"/>
    </source>
</evidence>
<dbReference type="InterPro" id="IPR018234">
    <property type="entry name" value="GTP_CycHdrlase_I_CS"/>
</dbReference>
<keyword evidence="5 8" id="KW-0554">One-carbon metabolism</keyword>
<dbReference type="PROSITE" id="PS00860">
    <property type="entry name" value="GTP_CYCLOHYDROL_1_2"/>
    <property type="match status" value="1"/>
</dbReference>
<feature type="binding site" evidence="8">
    <location>
        <position position="117"/>
    </location>
    <ligand>
        <name>Zn(2+)</name>
        <dbReference type="ChEBI" id="CHEBI:29105"/>
    </ligand>
</feature>
<dbReference type="PROSITE" id="PS00859">
    <property type="entry name" value="GTP_CYCLOHYDROL_1_1"/>
    <property type="match status" value="1"/>
</dbReference>
<sequence>MSSRCRHPLPFRKRTTELTDAPSLRPSDLPAETDRPETSRPSRQEAEQAVRTLLRWTCDDPDREGLQETPSRVVRAYEEWFAGYHDDPVKVLERTFSETEGYDEIILLRGIRIESFCEHHMAPIIGRAHVAYLPRHRVVGISKLARVVEAFSKRLQIQEKLTAQIANTIDSVLQPHGVAVIVEAAHQCMTTRGVHKTGVSMVTSRMLGVFRTNPETRRELMAMINNPVQPSALG</sequence>
<dbReference type="GO" id="GO:0006729">
    <property type="term" value="P:tetrahydrobiopterin biosynthetic process"/>
    <property type="evidence" value="ECO:0007669"/>
    <property type="project" value="TreeGrafter"/>
</dbReference>
<dbReference type="FunFam" id="3.30.1130.10:FF:000001">
    <property type="entry name" value="GTP cyclohydrolase 1"/>
    <property type="match status" value="1"/>
</dbReference>
<dbReference type="EC" id="3.5.4.16" evidence="8"/>
<dbReference type="NCBIfam" id="TIGR00063">
    <property type="entry name" value="folE"/>
    <property type="match status" value="1"/>
</dbReference>
<dbReference type="Pfam" id="PF01227">
    <property type="entry name" value="GTP_cyclohydroI"/>
    <property type="match status" value="1"/>
</dbReference>
<evidence type="ECO:0000313" key="12">
    <source>
        <dbReference type="Proteomes" id="UP000182373"/>
    </source>
</evidence>
<keyword evidence="6 8" id="KW-0378">Hydrolase</keyword>
<feature type="compositionally biased region" description="Basic and acidic residues" evidence="9">
    <location>
        <begin position="32"/>
        <end position="46"/>
    </location>
</feature>
<dbReference type="InterPro" id="IPR020602">
    <property type="entry name" value="GTP_CycHdrlase_I_dom"/>
</dbReference>
<evidence type="ECO:0000256" key="2">
    <source>
        <dbReference type="ARBA" id="ARBA00005080"/>
    </source>
</evidence>
<evidence type="ECO:0000256" key="3">
    <source>
        <dbReference type="ARBA" id="ARBA00008085"/>
    </source>
</evidence>
<dbReference type="NCBIfam" id="NF006825">
    <property type="entry name" value="PRK09347.1-2"/>
    <property type="match status" value="1"/>
</dbReference>
<evidence type="ECO:0000256" key="7">
    <source>
        <dbReference type="ARBA" id="ARBA00023134"/>
    </source>
</evidence>
<dbReference type="HAMAP" id="MF_00223">
    <property type="entry name" value="FolE"/>
    <property type="match status" value="1"/>
</dbReference>
<proteinExistence type="inferred from homology"/>
<protein>
    <recommendedName>
        <fullName evidence="8">GTP cyclohydrolase 1</fullName>
        <ecNumber evidence="8">3.5.4.16</ecNumber>
    </recommendedName>
    <alternativeName>
        <fullName evidence="8">GTP cyclohydrolase I</fullName>
        <shortName evidence="8">GTP-CH-I</shortName>
    </alternativeName>
</protein>
<evidence type="ECO:0000256" key="5">
    <source>
        <dbReference type="ARBA" id="ARBA00022563"/>
    </source>
</evidence>
<comment type="pathway">
    <text evidence="2 8">Cofactor biosynthesis; 7,8-dihydroneopterin triphosphate biosynthesis; 7,8-dihydroneopterin triphosphate from GTP: step 1/1.</text>
</comment>
<dbReference type="AlphaFoldDB" id="A0AAC9K5W4"/>
<dbReference type="InterPro" id="IPR001474">
    <property type="entry name" value="GTP_CycHdrlase_I"/>
</dbReference>
<dbReference type="EMBL" id="CP018191">
    <property type="protein sequence ID" value="APH53311.1"/>
    <property type="molecule type" value="Genomic_DNA"/>
</dbReference>
<keyword evidence="8" id="KW-0479">Metal-binding</keyword>
<feature type="region of interest" description="Disordered" evidence="9">
    <location>
        <begin position="1"/>
        <end position="46"/>
    </location>
</feature>
<comment type="similarity">
    <text evidence="3 8">Belongs to the GTP cyclohydrolase I family.</text>
</comment>